<keyword evidence="1" id="KW-0862">Zinc</keyword>
<keyword evidence="2" id="KW-0175">Coiled coil</keyword>
<feature type="region of interest" description="Disordered" evidence="3">
    <location>
        <begin position="477"/>
        <end position="498"/>
    </location>
</feature>
<sequence>MGVPRSEGYVIELHRLMRRLRRRLLRGGSVRDRRPVEACGRVRETEVTDLTVQQLQLEEEHLAWGSEIDSLKVQLQVHGDQFQQLSDHHNDCRGMMDTLEEQLRESQEHVSQLEEQLRAATASTTGASTSTAVGRDRYFFLTPPYPPAFHALLGEVGMLATESAPYLVDPTVTQPPVSEIVHTPLIPTPSPQLGSSLETPIQVDSETEGTDTKPEIEPDITDLSEDETPAHRITFVGGPRTLSTARKSTRPPGKKPKPDPEATTSEPWGLRVMATQTQLLQAIANNQDNCGGSSFGEFMRTKPPTFATADEPMEAEDWLRIIEKKLTLVRVREADKVIFAVNQLEGPTGDWWDTYKEAREEDAGEPTWGEFTTAFRENFVPAAVMRMKKNKFRRLRQGNTMVQEYLNRFTQLACYAIGDLADEEEKIDKFIEGLNDELRGPMIGQDHESFQSLINKVIRLENDQRTVEHNRKRRLAMNRPPQGPQRLKGATSSGWKPPIVATNRPAAPSNFNRLVAIQNHTPTPTLATPGAKKNVDCFNCGEYGHYANNCPHPRKTPVRTGANAMTIRGTTTPAAGRGLFKTPQTNRTATGFGRGQVNHVQAEEAQENQGVLMGMFSINSTPVS</sequence>
<protein>
    <submittedName>
        <fullName evidence="5">Retrotransposon protein, putative, Ty3-gypsy subclass</fullName>
    </submittedName>
</protein>
<dbReference type="Pfam" id="PF03732">
    <property type="entry name" value="Retrotrans_gag"/>
    <property type="match status" value="1"/>
</dbReference>
<dbReference type="EMBL" id="DP000011">
    <property type="protein sequence ID" value="ABA98722.1"/>
    <property type="molecule type" value="Genomic_DNA"/>
</dbReference>
<dbReference type="SUPFAM" id="SSF57756">
    <property type="entry name" value="Retrovirus zinc finger-like domains"/>
    <property type="match status" value="1"/>
</dbReference>
<accession>Q2QPU5</accession>
<reference evidence="5" key="1">
    <citation type="journal article" date="2005" name="BMC Biol.">
        <title>The sequence of rice chromosomes 11 and 12, rich in disease resistance genes and recent gene duplications.</title>
        <authorList>
            <consortium name="The rice chromosomes 11 and 12 sequencing consortia"/>
        </authorList>
    </citation>
    <scope>NUCLEOTIDE SEQUENCE [LARGE SCALE GENOMIC DNA]</scope>
</reference>
<dbReference type="PROSITE" id="PS50158">
    <property type="entry name" value="ZF_CCHC"/>
    <property type="match status" value="1"/>
</dbReference>
<feature type="coiled-coil region" evidence="2">
    <location>
        <begin position="96"/>
        <end position="123"/>
    </location>
</feature>
<reference evidence="5" key="3">
    <citation type="submission" date="2006-01" db="EMBL/GenBank/DDBJ databases">
        <authorList>
            <person name="Buell R."/>
        </authorList>
    </citation>
    <scope>NUCLEOTIDE SEQUENCE</scope>
</reference>
<dbReference type="InterPro" id="IPR001878">
    <property type="entry name" value="Znf_CCHC"/>
</dbReference>
<keyword evidence="1" id="KW-0863">Zinc-finger</keyword>
<reference evidence="5" key="2">
    <citation type="submission" date="2005-04" db="EMBL/GenBank/DDBJ databases">
        <authorList>
            <person name="Buell C.R."/>
            <person name="Wing R.A."/>
            <person name="McCombie W.A."/>
            <person name="Ouyang S."/>
        </authorList>
    </citation>
    <scope>NUCLEOTIDE SEQUENCE</scope>
</reference>
<dbReference type="PANTHER" id="PTHR15503">
    <property type="entry name" value="LDOC1 RELATED"/>
    <property type="match status" value="1"/>
</dbReference>
<evidence type="ECO:0000256" key="2">
    <source>
        <dbReference type="SAM" id="Coils"/>
    </source>
</evidence>
<gene>
    <name evidence="5" type="ordered locus">LOC_Os12g33260</name>
</gene>
<feature type="domain" description="CCHC-type" evidence="4">
    <location>
        <begin position="537"/>
        <end position="551"/>
    </location>
</feature>
<dbReference type="Pfam" id="PF00098">
    <property type="entry name" value="zf-CCHC"/>
    <property type="match status" value="1"/>
</dbReference>
<organism evidence="5">
    <name type="scientific">Oryza sativa subsp. japonica</name>
    <name type="common">Rice</name>
    <dbReference type="NCBI Taxonomy" id="39947"/>
    <lineage>
        <taxon>Eukaryota</taxon>
        <taxon>Viridiplantae</taxon>
        <taxon>Streptophyta</taxon>
        <taxon>Embryophyta</taxon>
        <taxon>Tracheophyta</taxon>
        <taxon>Spermatophyta</taxon>
        <taxon>Magnoliopsida</taxon>
        <taxon>Liliopsida</taxon>
        <taxon>Poales</taxon>
        <taxon>Poaceae</taxon>
        <taxon>BOP clade</taxon>
        <taxon>Oryzoideae</taxon>
        <taxon>Oryzeae</taxon>
        <taxon>Oryzinae</taxon>
        <taxon>Oryza</taxon>
        <taxon>Oryza sativa</taxon>
    </lineage>
</organism>
<evidence type="ECO:0000313" key="5">
    <source>
        <dbReference type="EMBL" id="ABA98722.1"/>
    </source>
</evidence>
<proteinExistence type="predicted"/>
<dbReference type="GO" id="GO:0008270">
    <property type="term" value="F:zinc ion binding"/>
    <property type="evidence" value="ECO:0007669"/>
    <property type="project" value="UniProtKB-KW"/>
</dbReference>
<dbReference type="InterPro" id="IPR032567">
    <property type="entry name" value="RTL1-rel"/>
</dbReference>
<dbReference type="Gene3D" id="4.10.60.10">
    <property type="entry name" value="Zinc finger, CCHC-type"/>
    <property type="match status" value="1"/>
</dbReference>
<evidence type="ECO:0000256" key="1">
    <source>
        <dbReference type="PROSITE-ProRule" id="PRU00047"/>
    </source>
</evidence>
<dbReference type="SMART" id="SM00343">
    <property type="entry name" value="ZnF_C2HC"/>
    <property type="match status" value="1"/>
</dbReference>
<dbReference type="AlphaFoldDB" id="Q2QPU5"/>
<dbReference type="InterPro" id="IPR005162">
    <property type="entry name" value="Retrotrans_gag_dom"/>
</dbReference>
<dbReference type="GO" id="GO:0003676">
    <property type="term" value="F:nucleic acid binding"/>
    <property type="evidence" value="ECO:0007669"/>
    <property type="project" value="InterPro"/>
</dbReference>
<keyword evidence="1" id="KW-0479">Metal-binding</keyword>
<name>Q2QPU5_ORYSJ</name>
<evidence type="ECO:0000256" key="3">
    <source>
        <dbReference type="SAM" id="MobiDB-lite"/>
    </source>
</evidence>
<feature type="region of interest" description="Disordered" evidence="3">
    <location>
        <begin position="202"/>
        <end position="223"/>
    </location>
</feature>
<feature type="region of interest" description="Disordered" evidence="3">
    <location>
        <begin position="237"/>
        <end position="266"/>
    </location>
</feature>
<dbReference type="InterPro" id="IPR036875">
    <property type="entry name" value="Znf_CCHC_sf"/>
</dbReference>
<evidence type="ECO:0000259" key="4">
    <source>
        <dbReference type="PROSITE" id="PS50158"/>
    </source>
</evidence>